<evidence type="ECO:0000313" key="1">
    <source>
        <dbReference type="EMBL" id="QYW04915.1"/>
    </source>
</evidence>
<proteinExistence type="predicted"/>
<evidence type="ECO:0000313" key="2">
    <source>
        <dbReference type="Proteomes" id="UP000827609"/>
    </source>
</evidence>
<dbReference type="Proteomes" id="UP000827609">
    <property type="component" value="Segment"/>
</dbReference>
<organism evidence="1 2">
    <name type="scientific">Erwinia phage pEa_SNUABM_7</name>
    <dbReference type="NCBI Taxonomy" id="2866695"/>
    <lineage>
        <taxon>Viruses</taxon>
        <taxon>Duplodnaviria</taxon>
        <taxon>Heunggongvirae</taxon>
        <taxon>Uroviricota</taxon>
        <taxon>Caudoviricetes</taxon>
        <taxon>Snuvirus</taxon>
        <taxon>Snuvirus SNUABM7</taxon>
    </lineage>
</organism>
<protein>
    <submittedName>
        <fullName evidence="1">Uncharacterized protein</fullName>
    </submittedName>
</protein>
<dbReference type="EMBL" id="MZ475896">
    <property type="protein sequence ID" value="QYW04915.1"/>
    <property type="molecule type" value="Genomic_DNA"/>
</dbReference>
<accession>A0AAE8BKQ6</accession>
<keyword evidence="2" id="KW-1185">Reference proteome</keyword>
<name>A0AAE8BKQ6_9CAUD</name>
<reference evidence="1" key="1">
    <citation type="submission" date="2021-06" db="EMBL/GenBank/DDBJ databases">
        <title>Complete genome sequence of Erwinia phage pEa_SNUABM_7.</title>
        <authorList>
            <person name="Kim S.G."/>
            <person name="Park S.C."/>
        </authorList>
    </citation>
    <scope>NUCLEOTIDE SEQUENCE</scope>
</reference>
<gene>
    <name evidence="1" type="ORF">pEaSNUABM7_00247</name>
</gene>
<sequence length="127" mass="13835">MRTLIHTADVTNLSVLELEEGSVAKPVTPNLISDLKELLSRENLSQNIRHVVFISADQVGVFTEAEMINYFDPIEQVSEINAGNIGTVLAMQVIRVDDKTNLIAVAGVTDVEEGVTINEFNASPVNL</sequence>